<evidence type="ECO:0000256" key="5">
    <source>
        <dbReference type="SAM" id="MobiDB-lite"/>
    </source>
</evidence>
<protein>
    <submittedName>
        <fullName evidence="8">Origin recognition complex subunit 2</fullName>
    </submittedName>
</protein>
<dbReference type="PANTHER" id="PTHR14052:SF0">
    <property type="entry name" value="ORIGIN RECOGNITION COMPLEX SUBUNIT 2"/>
    <property type="match status" value="1"/>
</dbReference>
<dbReference type="InterPro" id="IPR056773">
    <property type="entry name" value="WHD_ORC2"/>
</dbReference>
<proteinExistence type="inferred from homology"/>
<feature type="compositionally biased region" description="Acidic residues" evidence="5">
    <location>
        <begin position="325"/>
        <end position="350"/>
    </location>
</feature>
<dbReference type="Pfam" id="PF04084">
    <property type="entry name" value="RecA-like_ORC2"/>
    <property type="match status" value="1"/>
</dbReference>
<dbReference type="VEuPathDB" id="PlasmoDB:C922_03009"/>
<dbReference type="EMBL" id="KI965470">
    <property type="protein sequence ID" value="EUD66684.1"/>
    <property type="molecule type" value="Genomic_DNA"/>
</dbReference>
<keyword evidence="9" id="KW-1185">Reference proteome</keyword>
<dbReference type="GO" id="GO:0005664">
    <property type="term" value="C:nuclear origin of replication recognition complex"/>
    <property type="evidence" value="ECO:0007669"/>
    <property type="project" value="TreeGrafter"/>
</dbReference>
<feature type="domain" description="Origin recognition complex subunit 2 winged-helix" evidence="7">
    <location>
        <begin position="741"/>
        <end position="800"/>
    </location>
</feature>
<feature type="compositionally biased region" description="Acidic residues" evidence="5">
    <location>
        <begin position="401"/>
        <end position="414"/>
    </location>
</feature>
<evidence type="ECO:0000256" key="2">
    <source>
        <dbReference type="ARBA" id="ARBA00007421"/>
    </source>
</evidence>
<evidence type="ECO:0000259" key="6">
    <source>
        <dbReference type="Pfam" id="PF04084"/>
    </source>
</evidence>
<evidence type="ECO:0000256" key="4">
    <source>
        <dbReference type="ARBA" id="ARBA00023242"/>
    </source>
</evidence>
<reference evidence="8 9" key="1">
    <citation type="submission" date="2013-02" db="EMBL/GenBank/DDBJ databases">
        <title>The Genome Sequence of Plasmodium inui San Antonio 1.</title>
        <authorList>
            <consortium name="The Broad Institute Genome Sequencing Platform"/>
            <consortium name="The Broad Institute Genome Sequencing Center for Infectious Disease"/>
            <person name="Neafsey D."/>
            <person name="Cheeseman I."/>
            <person name="Volkman S."/>
            <person name="Adams J."/>
            <person name="Walker B."/>
            <person name="Young S.K."/>
            <person name="Zeng Q."/>
            <person name="Gargeya S."/>
            <person name="Fitzgerald M."/>
            <person name="Haas B."/>
            <person name="Abouelleil A."/>
            <person name="Alvarado L."/>
            <person name="Arachchi H.M."/>
            <person name="Berlin A.M."/>
            <person name="Chapman S.B."/>
            <person name="Dewar J."/>
            <person name="Goldberg J."/>
            <person name="Griggs A."/>
            <person name="Gujja S."/>
            <person name="Hansen M."/>
            <person name="Howarth C."/>
            <person name="Imamovic A."/>
            <person name="Larimer J."/>
            <person name="McCowan C."/>
            <person name="Murphy C."/>
            <person name="Neiman D."/>
            <person name="Pearson M."/>
            <person name="Priest M."/>
            <person name="Roberts A."/>
            <person name="Saif S."/>
            <person name="Shea T."/>
            <person name="Sisk P."/>
            <person name="Sykes S."/>
            <person name="Wortman J."/>
            <person name="Nusbaum C."/>
            <person name="Birren B."/>
        </authorList>
    </citation>
    <scope>NUCLEOTIDE SEQUENCE [LARGE SCALE GENOMIC DNA]</scope>
    <source>
        <strain evidence="8 9">San Antonio 1</strain>
    </source>
</reference>
<feature type="compositionally biased region" description="Basic and acidic residues" evidence="5">
    <location>
        <begin position="136"/>
        <end position="148"/>
    </location>
</feature>
<keyword evidence="3" id="KW-0235">DNA replication</keyword>
<dbReference type="InterPro" id="IPR056772">
    <property type="entry name" value="RecA-like_ORC2"/>
</dbReference>
<sequence length="808" mass="94155">MMQSIQVNSPKKVVRMQGGSDEDEEHEKEEYLITNLTESNKNMPSLIVRIPSNMNKFLSKEEVKINFNEDIKVPNKKGSKKLRSFKMEPSATGSCEQVSEKTMENTYGSPDVRVDTTYQSDGTDGGATPRNGFIREGADGENGQRDENSESGDDEEEDQEEDEMSEELIKSFKQNYVEKHQTDSCNESVTFLREHTKNELEYFLQKRKLHYSYEMKINDIINIDYDKLNEKNIIPYFLTNMFDAEQKRKREKLKQLLEAKRKCLLERSKRRYNNQMEKGAAGCQKGKPKLSSKGSKRTKGEKLHSAKLKKEKGANGKGGQKDNSDYDENDDENDNQDDDADDEDDADGEDISGRKGHSDGGDDTYEPLSTRVKRKNKPGAKLVGVKDKRTRTKEGDKQEDPYLDDFDKDADVDNDVNIYNDPTLYGIEGSSDYTEGLKSDLENSQEEEAKDQQPMGNISKEHKKKKKIVNIKEVVKPSYKIKYLTPFIPIEENIDNLDHVQKLQYLIRNLPHTHIKEKRSLYHYNIKQFIKWKVYLMNNINICLYGVGSKYHVLNLFSNICLNDGNKCIVLGFEEEIDFEEILTRILEYHYRYKTSKNLKSFDLLYELIHKVNEINLPLYFVIHNIDNVKLYPYYEYFSFMSQYDNIHFVCSIDDVSFELNMNFKNISSINFHYVKCHTWLDYRHEILRQWNKFLPEWVFNKKCEEVDVKNNIETILNALSINHKRLFKIIASIQLENLEKGIYGVEKESLLQDKRIFTVGASSIRINSLLVEFVSHNVITETRLREGNTLLKINADKEELKRVAEQL</sequence>
<gene>
    <name evidence="8" type="ORF">C922_03009</name>
</gene>
<comment type="subcellular location">
    <subcellularLocation>
        <location evidence="1">Nucleus</location>
    </subcellularLocation>
</comment>
<feature type="region of interest" description="Disordered" evidence="5">
    <location>
        <begin position="80"/>
        <end position="166"/>
    </location>
</feature>
<evidence type="ECO:0000313" key="8">
    <source>
        <dbReference type="EMBL" id="EUD66684.1"/>
    </source>
</evidence>
<feature type="compositionally biased region" description="Acidic residues" evidence="5">
    <location>
        <begin position="149"/>
        <end position="166"/>
    </location>
</feature>
<feature type="region of interest" description="Disordered" evidence="5">
    <location>
        <begin position="1"/>
        <end position="29"/>
    </location>
</feature>
<dbReference type="OrthoDB" id="346673at2759"/>
<dbReference type="GeneID" id="20038283"/>
<evidence type="ECO:0000256" key="1">
    <source>
        <dbReference type="ARBA" id="ARBA00004123"/>
    </source>
</evidence>
<keyword evidence="4" id="KW-0539">Nucleus</keyword>
<dbReference type="Proteomes" id="UP000030640">
    <property type="component" value="Unassembled WGS sequence"/>
</dbReference>
<dbReference type="GO" id="GO:0006260">
    <property type="term" value="P:DNA replication"/>
    <property type="evidence" value="ECO:0007669"/>
    <property type="project" value="UniProtKB-KW"/>
</dbReference>
<dbReference type="Pfam" id="PF24882">
    <property type="entry name" value="WHD_ORC2"/>
    <property type="match status" value="1"/>
</dbReference>
<dbReference type="AlphaFoldDB" id="W7AC75"/>
<dbReference type="GO" id="GO:0003688">
    <property type="term" value="F:DNA replication origin binding"/>
    <property type="evidence" value="ECO:0007669"/>
    <property type="project" value="TreeGrafter"/>
</dbReference>
<feature type="compositionally biased region" description="Basic and acidic residues" evidence="5">
    <location>
        <begin position="351"/>
        <end position="360"/>
    </location>
</feature>
<feature type="domain" description="Origin recognition complex subunit 2 RecA-like" evidence="6">
    <location>
        <begin position="517"/>
        <end position="677"/>
    </location>
</feature>
<dbReference type="RefSeq" id="XP_008816825.1">
    <property type="nucleotide sequence ID" value="XM_008818603.1"/>
</dbReference>
<feature type="region of interest" description="Disordered" evidence="5">
    <location>
        <begin position="269"/>
        <end position="456"/>
    </location>
</feature>
<comment type="similarity">
    <text evidence="2">Belongs to the ORC2 family.</text>
</comment>
<evidence type="ECO:0000256" key="3">
    <source>
        <dbReference type="ARBA" id="ARBA00022705"/>
    </source>
</evidence>
<name>W7AC75_9APIC</name>
<accession>W7AC75</accession>
<feature type="compositionally biased region" description="Basic and acidic residues" evidence="5">
    <location>
        <begin position="311"/>
        <end position="324"/>
    </location>
</feature>
<feature type="compositionally biased region" description="Basic and acidic residues" evidence="5">
    <location>
        <begin position="384"/>
        <end position="400"/>
    </location>
</feature>
<dbReference type="PANTHER" id="PTHR14052">
    <property type="entry name" value="ORIGIN RECOGNITION COMPLEX SUBUNIT 2"/>
    <property type="match status" value="1"/>
</dbReference>
<evidence type="ECO:0000259" key="7">
    <source>
        <dbReference type="Pfam" id="PF24882"/>
    </source>
</evidence>
<dbReference type="InterPro" id="IPR007220">
    <property type="entry name" value="ORC2"/>
</dbReference>
<feature type="compositionally biased region" description="Basic residues" evidence="5">
    <location>
        <begin position="286"/>
        <end position="297"/>
    </location>
</feature>
<evidence type="ECO:0000313" key="9">
    <source>
        <dbReference type="Proteomes" id="UP000030640"/>
    </source>
</evidence>
<organism evidence="8 9">
    <name type="scientific">Plasmodium inui San Antonio 1</name>
    <dbReference type="NCBI Taxonomy" id="1237626"/>
    <lineage>
        <taxon>Eukaryota</taxon>
        <taxon>Sar</taxon>
        <taxon>Alveolata</taxon>
        <taxon>Apicomplexa</taxon>
        <taxon>Aconoidasida</taxon>
        <taxon>Haemosporida</taxon>
        <taxon>Plasmodiidae</taxon>
        <taxon>Plasmodium</taxon>
        <taxon>Plasmodium (Plasmodium)</taxon>
    </lineage>
</organism>